<evidence type="ECO:0000313" key="2">
    <source>
        <dbReference type="Proteomes" id="UP000192273"/>
    </source>
</evidence>
<dbReference type="RefSeq" id="WP_081506462.1">
    <property type="nucleotide sequence ID" value="NZ_CP020474.1"/>
</dbReference>
<name>A0A1V0RKC4_9RHOB</name>
<proteinExistence type="predicted"/>
<keyword evidence="2" id="KW-1185">Reference proteome</keyword>
<protein>
    <recommendedName>
        <fullName evidence="3">DUF4336 domain-containing protein</fullName>
    </recommendedName>
</protein>
<sequence>MTAAPTFTSESLAKGVWGIVGAAVPWRGGVSMPLRTVVIELPSGDLWIHAPVPLSDDLRAWLAERGRVAHIVVPQAPVLAHLPAWQAAYPSARIWRGAEVATATWAREIKPLVLEGAQTEVAFLHQASRSAILSRLIMAVETAPLPVWMRPLIWLAGIDDSDGKPPMGLAQRLGGRKAVGDLVEQMLDWGPERLILTHGRCYTRDASGEIKRAFRRLMRDRLWDRALSEARRG</sequence>
<evidence type="ECO:0008006" key="3">
    <source>
        <dbReference type="Google" id="ProtNLM"/>
    </source>
</evidence>
<dbReference type="AlphaFoldDB" id="A0A1V0RKC4"/>
<reference evidence="1 2" key="1">
    <citation type="submission" date="2017-03" db="EMBL/GenBank/DDBJ databases">
        <title>Genome Sequence of Roseovarius mucosus strain SMR3 Isolated from a culture of the Diatom Skeletonema marinoi.</title>
        <authorList>
            <person name="Topel M."/>
            <person name="Pinder M."/>
            <person name="Johansson O.N."/>
            <person name="Kourtchenko O."/>
            <person name="Godhe A."/>
            <person name="Clarke A.K."/>
        </authorList>
    </citation>
    <scope>NUCLEOTIDE SEQUENCE [LARGE SCALE GENOMIC DNA]</scope>
    <source>
        <strain evidence="1 2">SMR3</strain>
    </source>
</reference>
<organism evidence="1 2">
    <name type="scientific">Roseovarius mucosus</name>
    <dbReference type="NCBI Taxonomy" id="215743"/>
    <lineage>
        <taxon>Bacteria</taxon>
        <taxon>Pseudomonadati</taxon>
        <taxon>Pseudomonadota</taxon>
        <taxon>Alphaproteobacteria</taxon>
        <taxon>Rhodobacterales</taxon>
        <taxon>Roseobacteraceae</taxon>
        <taxon>Roseovarius</taxon>
    </lineage>
</organism>
<dbReference type="Pfam" id="PF14234">
    <property type="entry name" value="DUF4336"/>
    <property type="match status" value="1"/>
</dbReference>
<accession>A0A1V0RKC4</accession>
<gene>
    <name evidence="1" type="ORF">ROSMUCSMR3_00699</name>
</gene>
<dbReference type="OrthoDB" id="450111at2"/>
<dbReference type="Proteomes" id="UP000192273">
    <property type="component" value="Chromosome"/>
</dbReference>
<evidence type="ECO:0000313" key="1">
    <source>
        <dbReference type="EMBL" id="ARE82200.1"/>
    </source>
</evidence>
<dbReference type="KEGG" id="rmm:ROSMUCSMR3_00699"/>
<dbReference type="InterPro" id="IPR025638">
    <property type="entry name" value="DUF4336"/>
</dbReference>
<dbReference type="EMBL" id="CP020474">
    <property type="protein sequence ID" value="ARE82200.1"/>
    <property type="molecule type" value="Genomic_DNA"/>
</dbReference>
<dbReference type="PANTHER" id="PTHR33835:SF1">
    <property type="entry name" value="METALLO-BETA-LACTAMASE DOMAIN-CONTAINING PROTEIN"/>
    <property type="match status" value="1"/>
</dbReference>
<dbReference type="PANTHER" id="PTHR33835">
    <property type="entry name" value="YALI0C07656P"/>
    <property type="match status" value="1"/>
</dbReference>